<dbReference type="Proteomes" id="UP000269154">
    <property type="component" value="Unassembled WGS sequence"/>
</dbReference>
<protein>
    <submittedName>
        <fullName evidence="1">Uncharacterized protein</fullName>
    </submittedName>
</protein>
<comment type="caution">
    <text evidence="1">The sequence shown here is derived from an EMBL/GenBank/DDBJ whole genome shotgun (WGS) entry which is preliminary data.</text>
</comment>
<keyword evidence="2" id="KW-1185">Reference proteome</keyword>
<evidence type="ECO:0000313" key="1">
    <source>
        <dbReference type="EMBL" id="RQH52766.1"/>
    </source>
</evidence>
<proteinExistence type="predicted"/>
<organism evidence="1 2">
    <name type="scientific">Okeania hirsuta</name>
    <dbReference type="NCBI Taxonomy" id="1458930"/>
    <lineage>
        <taxon>Bacteria</taxon>
        <taxon>Bacillati</taxon>
        <taxon>Cyanobacteriota</taxon>
        <taxon>Cyanophyceae</taxon>
        <taxon>Oscillatoriophycideae</taxon>
        <taxon>Oscillatoriales</taxon>
        <taxon>Microcoleaceae</taxon>
        <taxon>Okeania</taxon>
    </lineage>
</organism>
<gene>
    <name evidence="1" type="ORF">D5R40_04615</name>
</gene>
<dbReference type="EMBL" id="RCBY01000015">
    <property type="protein sequence ID" value="RQH52766.1"/>
    <property type="molecule type" value="Genomic_DNA"/>
</dbReference>
<sequence length="60" mass="7073">MNKAKNLSLLGNREQGIDISRKEATGNRQQGEIIDNLWIIIDFIFDFYQMSNRKKVFLQI</sequence>
<accession>A0A3N6PIW6</accession>
<reference evidence="1 2" key="1">
    <citation type="journal article" date="2018" name="ACS Chem. Biol.">
        <title>Ketoreductase domain dysfunction expands chemodiversity: malyngamide biosynthesis in the cyanobacterium Okeania hirsuta.</title>
        <authorList>
            <person name="Moss N.A."/>
            <person name="Leao T."/>
            <person name="Rankin M."/>
            <person name="McCullough T.M."/>
            <person name="Qu P."/>
            <person name="Korobeynikov A."/>
            <person name="Smith J.L."/>
            <person name="Gerwick L."/>
            <person name="Gerwick W.H."/>
        </authorList>
    </citation>
    <scope>NUCLEOTIDE SEQUENCE [LARGE SCALE GENOMIC DNA]</scope>
    <source>
        <strain evidence="1 2">PAB10Feb10-1</strain>
    </source>
</reference>
<evidence type="ECO:0000313" key="2">
    <source>
        <dbReference type="Proteomes" id="UP000269154"/>
    </source>
</evidence>
<name>A0A3N6PIW6_9CYAN</name>
<dbReference type="AlphaFoldDB" id="A0A3N6PIW6"/>